<evidence type="ECO:0000313" key="3">
    <source>
        <dbReference type="Proteomes" id="UP000005845"/>
    </source>
</evidence>
<comment type="caution">
    <text evidence="2">The sequence shown here is derived from an EMBL/GenBank/DDBJ whole genome shotgun (WGS) entry which is preliminary data.</text>
</comment>
<dbReference type="Proteomes" id="UP000005845">
    <property type="component" value="Unassembled WGS sequence"/>
</dbReference>
<name>H5U3U6_9ACTN</name>
<organism evidence="2 3">
    <name type="scientific">Gordonia sputi NBRC 100414</name>
    <dbReference type="NCBI Taxonomy" id="1089453"/>
    <lineage>
        <taxon>Bacteria</taxon>
        <taxon>Bacillati</taxon>
        <taxon>Actinomycetota</taxon>
        <taxon>Actinomycetes</taxon>
        <taxon>Mycobacteriales</taxon>
        <taxon>Gordoniaceae</taxon>
        <taxon>Gordonia</taxon>
    </lineage>
</organism>
<dbReference type="EMBL" id="BAFC01000097">
    <property type="protein sequence ID" value="GAB40404.1"/>
    <property type="molecule type" value="Genomic_DNA"/>
</dbReference>
<proteinExistence type="predicted"/>
<evidence type="ECO:0000256" key="1">
    <source>
        <dbReference type="SAM" id="MobiDB-lite"/>
    </source>
</evidence>
<accession>H5U3U6</accession>
<protein>
    <submittedName>
        <fullName evidence="2">Uncharacterized protein</fullName>
    </submittedName>
</protein>
<keyword evidence="3" id="KW-1185">Reference proteome</keyword>
<evidence type="ECO:0000313" key="2">
    <source>
        <dbReference type="EMBL" id="GAB40404.1"/>
    </source>
</evidence>
<sequence>MAAMLSPDTPSANGTMANAALHAASVIIVAGDETPCATLPVTLKVTAHTIRYRAAGAGFHAIIAQIVPNTTNGPSQYTVASSSGVPFHAGHQRNSATSTPRAPRAAHRRSRTGLAEIRQ</sequence>
<gene>
    <name evidence="2" type="ORF">GOSPT_099_00530</name>
</gene>
<reference evidence="2 3" key="1">
    <citation type="submission" date="2012-02" db="EMBL/GenBank/DDBJ databases">
        <title>Whole genome shotgun sequence of Gordonia sputi NBRC 100414.</title>
        <authorList>
            <person name="Yoshida I."/>
            <person name="Hosoyama A."/>
            <person name="Tsuchikane K."/>
            <person name="Katsumata H."/>
            <person name="Yamazaki S."/>
            <person name="Fujita N."/>
        </authorList>
    </citation>
    <scope>NUCLEOTIDE SEQUENCE [LARGE SCALE GENOMIC DNA]</scope>
    <source>
        <strain evidence="2 3">NBRC 100414</strain>
    </source>
</reference>
<dbReference type="AlphaFoldDB" id="H5U3U6"/>
<feature type="region of interest" description="Disordered" evidence="1">
    <location>
        <begin position="77"/>
        <end position="119"/>
    </location>
</feature>